<reference evidence="8 9" key="1">
    <citation type="submission" date="2021-10" db="EMBL/GenBank/DDBJ databases">
        <title>Streptomyces gossypii sp. nov., isolated from soil collected from cotton field.</title>
        <authorList>
            <person name="Ge X."/>
            <person name="Chen X."/>
            <person name="Liu W."/>
        </authorList>
    </citation>
    <scope>NUCLEOTIDE SEQUENCE [LARGE SCALE GENOMIC DNA]</scope>
    <source>
        <strain evidence="8 9">N2-109</strain>
    </source>
</reference>
<evidence type="ECO:0000256" key="2">
    <source>
        <dbReference type="ARBA" id="ARBA00022475"/>
    </source>
</evidence>
<dbReference type="InterPro" id="IPR008457">
    <property type="entry name" value="Cu-R_CopD_dom"/>
</dbReference>
<feature type="transmembrane region" description="Helical" evidence="6">
    <location>
        <begin position="283"/>
        <end position="305"/>
    </location>
</feature>
<keyword evidence="4 6" id="KW-1133">Transmembrane helix</keyword>
<feature type="domain" description="Copper resistance protein D" evidence="7">
    <location>
        <begin position="247"/>
        <end position="339"/>
    </location>
</feature>
<keyword evidence="9" id="KW-1185">Reference proteome</keyword>
<name>A0ABT2JX92_9ACTN</name>
<evidence type="ECO:0000256" key="4">
    <source>
        <dbReference type="ARBA" id="ARBA00022989"/>
    </source>
</evidence>
<gene>
    <name evidence="8" type="ORF">LHJ74_21775</name>
</gene>
<evidence type="ECO:0000256" key="1">
    <source>
        <dbReference type="ARBA" id="ARBA00004651"/>
    </source>
</evidence>
<comment type="subcellular location">
    <subcellularLocation>
        <location evidence="1">Cell membrane</location>
        <topology evidence="1">Multi-pass membrane protein</topology>
    </subcellularLocation>
</comment>
<dbReference type="PANTHER" id="PTHR34820">
    <property type="entry name" value="INNER MEMBRANE PROTEIN YEBZ"/>
    <property type="match status" value="1"/>
</dbReference>
<evidence type="ECO:0000259" key="7">
    <source>
        <dbReference type="Pfam" id="PF05425"/>
    </source>
</evidence>
<feature type="transmembrane region" description="Helical" evidence="6">
    <location>
        <begin position="326"/>
        <end position="344"/>
    </location>
</feature>
<feature type="transmembrane region" description="Helical" evidence="6">
    <location>
        <begin position="251"/>
        <end position="271"/>
    </location>
</feature>
<dbReference type="Proteomes" id="UP001156389">
    <property type="component" value="Unassembled WGS sequence"/>
</dbReference>
<evidence type="ECO:0000313" key="8">
    <source>
        <dbReference type="EMBL" id="MCT2592505.1"/>
    </source>
</evidence>
<evidence type="ECO:0000256" key="3">
    <source>
        <dbReference type="ARBA" id="ARBA00022692"/>
    </source>
</evidence>
<comment type="caution">
    <text evidence="8">The sequence shown here is derived from an EMBL/GenBank/DDBJ whole genome shotgun (WGS) entry which is preliminary data.</text>
</comment>
<sequence length="346" mass="35620">MTLSDRAARHARPRSLRRVLLVSGLVLCAVLLALTGATLATNGTNELRSPATGTSALLRSALVVSLALLLGELAVARMARTLPGEKAEAGAAAGTGTGTGTGLDAGTAPLRLPRSWATAAAVVGALSAEGQLFLLDSGGSLATASGSADLVEVYGTRTGSLAHLAANGFLFAALCFGTRRHAWAPVPLATVVLAEALRAHPEPDSPLYGSLLTFVHLTAACLWVGGLVYVLRATRLWRHRPAAVRALWGRYTRLAAFAFAAVAVTGTLSTLRRLPLDAVLDTAYGRTLLVKLALFSAVSALALGARQRLHGRRDLDGTARPARAESVALAGIVVVSAVLTVVPLPG</sequence>
<feature type="transmembrane region" description="Helical" evidence="6">
    <location>
        <begin position="207"/>
        <end position="231"/>
    </location>
</feature>
<dbReference type="InterPro" id="IPR032694">
    <property type="entry name" value="CopC/D"/>
</dbReference>
<dbReference type="RefSeq" id="WP_260219829.1">
    <property type="nucleotide sequence ID" value="NZ_JAJAGO010000010.1"/>
</dbReference>
<dbReference type="PANTHER" id="PTHR34820:SF4">
    <property type="entry name" value="INNER MEMBRANE PROTEIN YEBZ"/>
    <property type="match status" value="1"/>
</dbReference>
<dbReference type="EMBL" id="JAJAGO010000010">
    <property type="protein sequence ID" value="MCT2592505.1"/>
    <property type="molecule type" value="Genomic_DNA"/>
</dbReference>
<feature type="transmembrane region" description="Helical" evidence="6">
    <location>
        <begin position="56"/>
        <end position="76"/>
    </location>
</feature>
<organism evidence="8 9">
    <name type="scientific">Streptomyces gossypii</name>
    <dbReference type="NCBI Taxonomy" id="2883101"/>
    <lineage>
        <taxon>Bacteria</taxon>
        <taxon>Bacillati</taxon>
        <taxon>Actinomycetota</taxon>
        <taxon>Actinomycetes</taxon>
        <taxon>Kitasatosporales</taxon>
        <taxon>Streptomycetaceae</taxon>
        <taxon>Streptomyces</taxon>
    </lineage>
</organism>
<keyword evidence="5 6" id="KW-0472">Membrane</keyword>
<evidence type="ECO:0000256" key="5">
    <source>
        <dbReference type="ARBA" id="ARBA00023136"/>
    </source>
</evidence>
<evidence type="ECO:0000313" key="9">
    <source>
        <dbReference type="Proteomes" id="UP001156389"/>
    </source>
</evidence>
<keyword evidence="2" id="KW-1003">Cell membrane</keyword>
<keyword evidence="3 6" id="KW-0812">Transmembrane</keyword>
<evidence type="ECO:0000256" key="6">
    <source>
        <dbReference type="SAM" id="Phobius"/>
    </source>
</evidence>
<dbReference type="Pfam" id="PF05425">
    <property type="entry name" value="CopD"/>
    <property type="match status" value="1"/>
</dbReference>
<proteinExistence type="predicted"/>
<protein>
    <submittedName>
        <fullName evidence="8">CopD family protein</fullName>
    </submittedName>
</protein>
<accession>A0ABT2JX92</accession>